<dbReference type="PRINTS" id="PR00080">
    <property type="entry name" value="SDRFAMILY"/>
</dbReference>
<proteinExistence type="inferred from homology"/>
<dbReference type="Pfam" id="PF00106">
    <property type="entry name" value="adh_short"/>
    <property type="match status" value="1"/>
</dbReference>
<name>A0A2R8BI75_9RHOB</name>
<dbReference type="EMBL" id="OMOR01000001">
    <property type="protein sequence ID" value="SPH22678.1"/>
    <property type="molecule type" value="Genomic_DNA"/>
</dbReference>
<evidence type="ECO:0000256" key="1">
    <source>
        <dbReference type="ARBA" id="ARBA00006484"/>
    </source>
</evidence>
<dbReference type="Gene3D" id="3.40.50.720">
    <property type="entry name" value="NAD(P)-binding Rossmann-like Domain"/>
    <property type="match status" value="1"/>
</dbReference>
<dbReference type="PANTHER" id="PTHR43391">
    <property type="entry name" value="RETINOL DEHYDROGENASE-RELATED"/>
    <property type="match status" value="1"/>
</dbReference>
<dbReference type="EC" id="1.1.1.340" evidence="6"/>
<dbReference type="GO" id="GO:0016491">
    <property type="term" value="F:oxidoreductase activity"/>
    <property type="evidence" value="ECO:0007669"/>
    <property type="project" value="UniProtKB-KW"/>
</dbReference>
<dbReference type="SUPFAM" id="SSF51735">
    <property type="entry name" value="NAD(P)-binding Rossmann-fold domains"/>
    <property type="match status" value="1"/>
</dbReference>
<sequence length="273" mass="29413">MEIAGKTAFVTGGASGIGLEIGRMLMEQGANVMLADLVPERLKAAKAELGQVETVLCDVADPGSVKAAAEKTIETFGKVHIVVNNAGVSLGHTPGDTPLEDWQWLVDINFMGVIHGIEAFTPLIKAHGEGGYFINTASMSGHLATQQLSAYTATKFAVVGLSESLRMDLAADNIGVSVLCPGWVKTDINKAHEGRPSGVDDEDAPSEAMQMVTEAVDNGLSPRSVAEWTVECMQAGRFYIFTHPSMRRWVQKRHDLIDADYGAIENDPRFKDR</sequence>
<keyword evidence="7" id="KW-1185">Reference proteome</keyword>
<dbReference type="OrthoDB" id="4690547at2"/>
<feature type="domain" description="Ketoreductase" evidence="5">
    <location>
        <begin position="6"/>
        <end position="202"/>
    </location>
</feature>
<dbReference type="AlphaFoldDB" id="A0A2R8BI75"/>
<evidence type="ECO:0000313" key="6">
    <source>
        <dbReference type="EMBL" id="SPH22678.1"/>
    </source>
</evidence>
<dbReference type="RefSeq" id="WP_108830244.1">
    <property type="nucleotide sequence ID" value="NZ_OMOR01000001.1"/>
</dbReference>
<accession>A0A2R8BI75</accession>
<dbReference type="InterPro" id="IPR036291">
    <property type="entry name" value="NAD(P)-bd_dom_sf"/>
</dbReference>
<evidence type="ECO:0000259" key="5">
    <source>
        <dbReference type="SMART" id="SM00822"/>
    </source>
</evidence>
<dbReference type="PRINTS" id="PR00081">
    <property type="entry name" value="GDHRDH"/>
</dbReference>
<dbReference type="PANTHER" id="PTHR43391:SF14">
    <property type="entry name" value="DEHYDROGENASE_REDUCTASE SDR FAMILY PROTEIN 7-LIKE"/>
    <property type="match status" value="1"/>
</dbReference>
<dbReference type="CDD" id="cd05233">
    <property type="entry name" value="SDR_c"/>
    <property type="match status" value="1"/>
</dbReference>
<keyword evidence="2" id="KW-0521">NADP</keyword>
<evidence type="ECO:0000256" key="3">
    <source>
        <dbReference type="ARBA" id="ARBA00023002"/>
    </source>
</evidence>
<comment type="similarity">
    <text evidence="1 4">Belongs to the short-chain dehydrogenases/reductases (SDR) family.</text>
</comment>
<dbReference type="InterPro" id="IPR057326">
    <property type="entry name" value="KR_dom"/>
</dbReference>
<dbReference type="PROSITE" id="PS00061">
    <property type="entry name" value="ADH_SHORT"/>
    <property type="match status" value="1"/>
</dbReference>
<keyword evidence="3 6" id="KW-0560">Oxidoreductase</keyword>
<reference evidence="6 7" key="1">
    <citation type="submission" date="2018-03" db="EMBL/GenBank/DDBJ databases">
        <authorList>
            <person name="Keele B.F."/>
        </authorList>
    </citation>
    <scope>NUCLEOTIDE SEQUENCE [LARGE SCALE GENOMIC DNA]</scope>
    <source>
        <strain evidence="6 7">CECT 8599</strain>
    </source>
</reference>
<dbReference type="InterPro" id="IPR020904">
    <property type="entry name" value="Sc_DH/Rdtase_CS"/>
</dbReference>
<evidence type="ECO:0000256" key="4">
    <source>
        <dbReference type="RuleBase" id="RU000363"/>
    </source>
</evidence>
<evidence type="ECO:0000313" key="7">
    <source>
        <dbReference type="Proteomes" id="UP000244880"/>
    </source>
</evidence>
<dbReference type="FunFam" id="3.40.50.720:FF:000084">
    <property type="entry name" value="Short-chain dehydrogenase reductase"/>
    <property type="match status" value="1"/>
</dbReference>
<dbReference type="SMART" id="SM00822">
    <property type="entry name" value="PKS_KR"/>
    <property type="match status" value="1"/>
</dbReference>
<dbReference type="InterPro" id="IPR002347">
    <property type="entry name" value="SDR_fam"/>
</dbReference>
<evidence type="ECO:0000256" key="2">
    <source>
        <dbReference type="ARBA" id="ARBA00022857"/>
    </source>
</evidence>
<dbReference type="Proteomes" id="UP000244880">
    <property type="component" value="Unassembled WGS sequence"/>
</dbReference>
<protein>
    <submittedName>
        <fullName evidence="6">1-deoxy-11-beta-hydroxypentalenate dehydrogenase</fullName>
        <ecNumber evidence="6">1.1.1.340</ecNumber>
    </submittedName>
</protein>
<gene>
    <name evidence="6" type="primary">ptlF_2</name>
    <name evidence="6" type="ORF">ASD8599_03423</name>
</gene>
<organism evidence="6 7">
    <name type="scientific">Ascidiaceihabitans donghaensis</name>
    <dbReference type="NCBI Taxonomy" id="1510460"/>
    <lineage>
        <taxon>Bacteria</taxon>
        <taxon>Pseudomonadati</taxon>
        <taxon>Pseudomonadota</taxon>
        <taxon>Alphaproteobacteria</taxon>
        <taxon>Rhodobacterales</taxon>
        <taxon>Paracoccaceae</taxon>
        <taxon>Ascidiaceihabitans</taxon>
    </lineage>
</organism>